<gene>
    <name evidence="1" type="ORF">ACJ73_03164</name>
</gene>
<dbReference type="VEuPathDB" id="FungiDB:ACJ73_03164"/>
<dbReference type="AlphaFoldDB" id="A0A1J9RBX3"/>
<accession>A0A1J9RBX3</accession>
<dbReference type="EMBL" id="LGTZ01000370">
    <property type="protein sequence ID" value="OJD25468.1"/>
    <property type="molecule type" value="Genomic_DNA"/>
</dbReference>
<sequence>MSSTKRTVPQSLTRRNGANMSPSMRWCLATRPSRLQGVTMSSIILGLSALLAALWSSSACRCLAITQRALSQISGRLKSSRVIGLGNTDETLLQLWKGSRATRAWLDRFYSARPEQLNRQIRDELSDTVILSTQDSRPILPNFFLEVKSPEESAAVAKRQACYDGALGARAMQSLQSYREAEPVYDSNAYTITSTYHDGQLKLYSSHPNPTKLFWDGAAAYRNARDWAKERRDQFIKAVNGSEKEFQRSSSSTLTD</sequence>
<dbReference type="Proteomes" id="UP000242791">
    <property type="component" value="Unassembled WGS sequence"/>
</dbReference>
<reference evidence="1 2" key="1">
    <citation type="submission" date="2015-08" db="EMBL/GenBank/DDBJ databases">
        <title>Emmonsia species relationships and genome sequence.</title>
        <authorList>
            <person name="Cuomo C.A."/>
            <person name="Schwartz I.S."/>
            <person name="Kenyon C."/>
            <person name="De Hoog G.S."/>
            <person name="Govender N.P."/>
            <person name="Botha A."/>
            <person name="Moreno L."/>
            <person name="De Vries M."/>
            <person name="Munoz J.F."/>
            <person name="Stielow J.B."/>
        </authorList>
    </citation>
    <scope>NUCLEOTIDE SEQUENCE [LARGE SCALE GENOMIC DNA]</scope>
    <source>
        <strain evidence="1 2">EI222</strain>
    </source>
</reference>
<evidence type="ECO:0000313" key="1">
    <source>
        <dbReference type="EMBL" id="OJD25468.1"/>
    </source>
</evidence>
<organism evidence="1 2">
    <name type="scientific">Blastomyces percursus</name>
    <dbReference type="NCBI Taxonomy" id="1658174"/>
    <lineage>
        <taxon>Eukaryota</taxon>
        <taxon>Fungi</taxon>
        <taxon>Dikarya</taxon>
        <taxon>Ascomycota</taxon>
        <taxon>Pezizomycotina</taxon>
        <taxon>Eurotiomycetes</taxon>
        <taxon>Eurotiomycetidae</taxon>
        <taxon>Onygenales</taxon>
        <taxon>Ajellomycetaceae</taxon>
        <taxon>Blastomyces</taxon>
    </lineage>
</organism>
<name>A0A1J9RBX3_9EURO</name>
<proteinExistence type="predicted"/>
<dbReference type="OrthoDB" id="5336565at2759"/>
<dbReference type="STRING" id="1658174.A0A1J9RBX3"/>
<evidence type="ECO:0000313" key="2">
    <source>
        <dbReference type="Proteomes" id="UP000242791"/>
    </source>
</evidence>
<comment type="caution">
    <text evidence="1">The sequence shown here is derived from an EMBL/GenBank/DDBJ whole genome shotgun (WGS) entry which is preliminary data.</text>
</comment>
<keyword evidence="2" id="KW-1185">Reference proteome</keyword>
<protein>
    <submittedName>
        <fullName evidence="1">Uncharacterized protein</fullName>
    </submittedName>
</protein>